<reference evidence="3 4" key="1">
    <citation type="submission" date="2022-10" db="EMBL/GenBank/DDBJ databases">
        <title>The complete genomes of actinobacterial strains from the NBC collection.</title>
        <authorList>
            <person name="Joergensen T.S."/>
            <person name="Alvarez Arevalo M."/>
            <person name="Sterndorff E.B."/>
            <person name="Faurdal D."/>
            <person name="Vuksanovic O."/>
            <person name="Mourched A.-S."/>
            <person name="Charusanti P."/>
            <person name="Shaw S."/>
            <person name="Blin K."/>
            <person name="Weber T."/>
        </authorList>
    </citation>
    <scope>NUCLEOTIDE SEQUENCE [LARGE SCALE GENOMIC DNA]</scope>
    <source>
        <strain evidence="3 4">NBC_00319</strain>
    </source>
</reference>
<feature type="compositionally biased region" description="Low complexity" evidence="2">
    <location>
        <begin position="81"/>
        <end position="92"/>
    </location>
</feature>
<keyword evidence="4" id="KW-1185">Reference proteome</keyword>
<evidence type="ECO:0000256" key="2">
    <source>
        <dbReference type="SAM" id="MobiDB-lite"/>
    </source>
</evidence>
<dbReference type="AlphaFoldDB" id="A0AAU4K0H7"/>
<dbReference type="InterPro" id="IPR010310">
    <property type="entry name" value="T7SS_ESAT-6-like"/>
</dbReference>
<dbReference type="RefSeq" id="WP_150116595.1">
    <property type="nucleotide sequence ID" value="NZ_CP108021.1"/>
</dbReference>
<name>A0AAU4K0H7_9NOCA</name>
<accession>A0AAU4K0H7</accession>
<proteinExistence type="inferred from homology"/>
<dbReference type="Gene3D" id="1.10.287.1060">
    <property type="entry name" value="ESAT-6-like"/>
    <property type="match status" value="1"/>
</dbReference>
<organism evidence="3 4">
    <name type="scientific">Williamsia herbipolensis</name>
    <dbReference type="NCBI Taxonomy" id="1603258"/>
    <lineage>
        <taxon>Bacteria</taxon>
        <taxon>Bacillati</taxon>
        <taxon>Actinomycetota</taxon>
        <taxon>Actinomycetes</taxon>
        <taxon>Mycobacteriales</taxon>
        <taxon>Nocardiaceae</taxon>
        <taxon>Williamsia</taxon>
    </lineage>
</organism>
<protein>
    <recommendedName>
        <fullName evidence="1">ESAT-6-like protein</fullName>
    </recommendedName>
</protein>
<sequence>MATQVDIEGMNAAINKAKDVHQQMVGLLARVNSTVSESSGVWKGAAQAAFMNVTSEYHQAATKMNTSMDEMISMLNQNMNQYSSQEEQAQSSIKSAGGGLNTAV</sequence>
<evidence type="ECO:0000313" key="4">
    <source>
        <dbReference type="Proteomes" id="UP001432128"/>
    </source>
</evidence>
<evidence type="ECO:0000313" key="3">
    <source>
        <dbReference type="EMBL" id="WUM19531.1"/>
    </source>
</evidence>
<dbReference type="Pfam" id="PF06013">
    <property type="entry name" value="WXG100"/>
    <property type="match status" value="1"/>
</dbReference>
<gene>
    <name evidence="3" type="ORF">OG579_17770</name>
</gene>
<evidence type="ECO:0000256" key="1">
    <source>
        <dbReference type="RuleBase" id="RU362001"/>
    </source>
</evidence>
<dbReference type="NCBIfam" id="TIGR03930">
    <property type="entry name" value="WXG100_ESAT6"/>
    <property type="match status" value="1"/>
</dbReference>
<comment type="similarity">
    <text evidence="1">Belongs to the WXG100 family.</text>
</comment>
<dbReference type="InterPro" id="IPR036689">
    <property type="entry name" value="ESAT-6-like_sf"/>
</dbReference>
<dbReference type="KEGG" id="whr:OG579_17770"/>
<feature type="region of interest" description="Disordered" evidence="2">
    <location>
        <begin position="80"/>
        <end position="104"/>
    </location>
</feature>
<dbReference type="Proteomes" id="UP001432128">
    <property type="component" value="Chromosome"/>
</dbReference>
<dbReference type="EMBL" id="CP108021">
    <property type="protein sequence ID" value="WUM19531.1"/>
    <property type="molecule type" value="Genomic_DNA"/>
</dbReference>
<dbReference type="SUPFAM" id="SSF140453">
    <property type="entry name" value="EsxAB dimer-like"/>
    <property type="match status" value="1"/>
</dbReference>